<proteinExistence type="predicted"/>
<evidence type="ECO:0000313" key="4">
    <source>
        <dbReference type="WBParaSite" id="NBR_0001905701-mRNA-1"/>
    </source>
</evidence>
<dbReference type="Proteomes" id="UP000271162">
    <property type="component" value="Unassembled WGS sequence"/>
</dbReference>
<feature type="compositionally biased region" description="Basic and acidic residues" evidence="1">
    <location>
        <begin position="12"/>
        <end position="30"/>
    </location>
</feature>
<accession>A0A0N4YP86</accession>
<keyword evidence="3" id="KW-1185">Reference proteome</keyword>
<feature type="region of interest" description="Disordered" evidence="1">
    <location>
        <begin position="1"/>
        <end position="30"/>
    </location>
</feature>
<name>A0A0N4YP86_NIPBR</name>
<reference evidence="4" key="1">
    <citation type="submission" date="2017-02" db="UniProtKB">
        <authorList>
            <consortium name="WormBaseParasite"/>
        </authorList>
    </citation>
    <scope>IDENTIFICATION</scope>
</reference>
<protein>
    <submittedName>
        <fullName evidence="4">CCHC-type domain-containing protein</fullName>
    </submittedName>
</protein>
<dbReference type="EMBL" id="UYSL01023875">
    <property type="protein sequence ID" value="VDL82787.1"/>
    <property type="molecule type" value="Genomic_DNA"/>
</dbReference>
<gene>
    <name evidence="2" type="ORF">NBR_LOCUS19058</name>
</gene>
<dbReference type="AlphaFoldDB" id="A0A0N4YP86"/>
<reference evidence="2 3" key="2">
    <citation type="submission" date="2018-11" db="EMBL/GenBank/DDBJ databases">
        <authorList>
            <consortium name="Pathogen Informatics"/>
        </authorList>
    </citation>
    <scope>NUCLEOTIDE SEQUENCE [LARGE SCALE GENOMIC DNA]</scope>
</reference>
<organism evidence="4">
    <name type="scientific">Nippostrongylus brasiliensis</name>
    <name type="common">Rat hookworm</name>
    <dbReference type="NCBI Taxonomy" id="27835"/>
    <lineage>
        <taxon>Eukaryota</taxon>
        <taxon>Metazoa</taxon>
        <taxon>Ecdysozoa</taxon>
        <taxon>Nematoda</taxon>
        <taxon>Chromadorea</taxon>
        <taxon>Rhabditida</taxon>
        <taxon>Rhabditina</taxon>
        <taxon>Rhabditomorpha</taxon>
        <taxon>Strongyloidea</taxon>
        <taxon>Heligmosomidae</taxon>
        <taxon>Nippostrongylus</taxon>
    </lineage>
</organism>
<evidence type="ECO:0000256" key="1">
    <source>
        <dbReference type="SAM" id="MobiDB-lite"/>
    </source>
</evidence>
<sequence>MWKRKTSPPSQERADQATRRDTSKTADPKGKQWLPCAFCSERDHPSGEFRNVTSLRERASILVRNRKCMICLQRHYSSCQREKRCYVCDKYGHHQAICTKNWYVIADAGVPDLEFYGALFKKTFIPPPLGGSPRELRDVAPPRLRK</sequence>
<dbReference type="WBParaSite" id="NBR_0001905701-mRNA-1">
    <property type="protein sequence ID" value="NBR_0001905701-mRNA-1"/>
    <property type="gene ID" value="NBR_0001905701"/>
</dbReference>
<evidence type="ECO:0000313" key="3">
    <source>
        <dbReference type="Proteomes" id="UP000271162"/>
    </source>
</evidence>
<evidence type="ECO:0000313" key="2">
    <source>
        <dbReference type="EMBL" id="VDL82787.1"/>
    </source>
</evidence>